<gene>
    <name evidence="1" type="ORF">QN277_000325</name>
</gene>
<reference evidence="1" key="1">
    <citation type="submission" date="2023-10" db="EMBL/GenBank/DDBJ databases">
        <title>Chromosome-level genome of the transformable northern wattle, Acacia crassicarpa.</title>
        <authorList>
            <person name="Massaro I."/>
            <person name="Sinha N.R."/>
            <person name="Poethig S."/>
            <person name="Leichty A.R."/>
        </authorList>
    </citation>
    <scope>NUCLEOTIDE SEQUENCE</scope>
    <source>
        <strain evidence="1">Acra3RX</strain>
        <tissue evidence="1">Leaf</tissue>
    </source>
</reference>
<comment type="caution">
    <text evidence="1">The sequence shown here is derived from an EMBL/GenBank/DDBJ whole genome shotgun (WGS) entry which is preliminary data.</text>
</comment>
<dbReference type="EMBL" id="JAWXYG010000001">
    <property type="protein sequence ID" value="KAK4283370.1"/>
    <property type="molecule type" value="Genomic_DNA"/>
</dbReference>
<protein>
    <submittedName>
        <fullName evidence="1">Uncharacterized protein</fullName>
    </submittedName>
</protein>
<accession>A0AAE1TH14</accession>
<evidence type="ECO:0000313" key="1">
    <source>
        <dbReference type="EMBL" id="KAK4283370.1"/>
    </source>
</evidence>
<proteinExistence type="predicted"/>
<dbReference type="AlphaFoldDB" id="A0AAE1TH14"/>
<name>A0AAE1TH14_9FABA</name>
<dbReference type="Proteomes" id="UP001293593">
    <property type="component" value="Unassembled WGS sequence"/>
</dbReference>
<keyword evidence="2" id="KW-1185">Reference proteome</keyword>
<evidence type="ECO:0000313" key="2">
    <source>
        <dbReference type="Proteomes" id="UP001293593"/>
    </source>
</evidence>
<sequence>MHFTAEMTLREEFGIEVESAVTSRQRLSSMTLLRVVANQTLLIQSELLLLKLRNLEERITYSELCHHHQ</sequence>
<organism evidence="1 2">
    <name type="scientific">Acacia crassicarpa</name>
    <name type="common">northern wattle</name>
    <dbReference type="NCBI Taxonomy" id="499986"/>
    <lineage>
        <taxon>Eukaryota</taxon>
        <taxon>Viridiplantae</taxon>
        <taxon>Streptophyta</taxon>
        <taxon>Embryophyta</taxon>
        <taxon>Tracheophyta</taxon>
        <taxon>Spermatophyta</taxon>
        <taxon>Magnoliopsida</taxon>
        <taxon>eudicotyledons</taxon>
        <taxon>Gunneridae</taxon>
        <taxon>Pentapetalae</taxon>
        <taxon>rosids</taxon>
        <taxon>fabids</taxon>
        <taxon>Fabales</taxon>
        <taxon>Fabaceae</taxon>
        <taxon>Caesalpinioideae</taxon>
        <taxon>mimosoid clade</taxon>
        <taxon>Acacieae</taxon>
        <taxon>Acacia</taxon>
    </lineage>
</organism>